<feature type="compositionally biased region" description="Basic residues" evidence="1">
    <location>
        <begin position="468"/>
        <end position="477"/>
    </location>
</feature>
<reference evidence="2" key="1">
    <citation type="submission" date="2023-03" db="EMBL/GenBank/DDBJ databases">
        <title>Massive genome expansion in bonnet fungi (Mycena s.s.) driven by repeated elements and novel gene families across ecological guilds.</title>
        <authorList>
            <consortium name="Lawrence Berkeley National Laboratory"/>
            <person name="Harder C.B."/>
            <person name="Miyauchi S."/>
            <person name="Viragh M."/>
            <person name="Kuo A."/>
            <person name="Thoen E."/>
            <person name="Andreopoulos B."/>
            <person name="Lu D."/>
            <person name="Skrede I."/>
            <person name="Drula E."/>
            <person name="Henrissat B."/>
            <person name="Morin E."/>
            <person name="Kohler A."/>
            <person name="Barry K."/>
            <person name="LaButti K."/>
            <person name="Morin E."/>
            <person name="Salamov A."/>
            <person name="Lipzen A."/>
            <person name="Mereny Z."/>
            <person name="Hegedus B."/>
            <person name="Baldrian P."/>
            <person name="Stursova M."/>
            <person name="Weitz H."/>
            <person name="Taylor A."/>
            <person name="Grigoriev I.V."/>
            <person name="Nagy L.G."/>
            <person name="Martin F."/>
            <person name="Kauserud H."/>
        </authorList>
    </citation>
    <scope>NUCLEOTIDE SEQUENCE</scope>
    <source>
        <strain evidence="2">CBHHK200</strain>
    </source>
</reference>
<feature type="compositionally biased region" description="Low complexity" evidence="1">
    <location>
        <begin position="201"/>
        <end position="224"/>
    </location>
</feature>
<dbReference type="EMBL" id="JARJCM010000015">
    <property type="protein sequence ID" value="KAJ7041828.1"/>
    <property type="molecule type" value="Genomic_DNA"/>
</dbReference>
<dbReference type="AlphaFoldDB" id="A0AAD6X7F7"/>
<feature type="compositionally biased region" description="Pro residues" evidence="1">
    <location>
        <begin position="72"/>
        <end position="83"/>
    </location>
</feature>
<evidence type="ECO:0000256" key="1">
    <source>
        <dbReference type="SAM" id="MobiDB-lite"/>
    </source>
</evidence>
<keyword evidence="3" id="KW-1185">Reference proteome</keyword>
<evidence type="ECO:0000313" key="3">
    <source>
        <dbReference type="Proteomes" id="UP001218188"/>
    </source>
</evidence>
<gene>
    <name evidence="2" type="ORF">C8F04DRAFT_1252766</name>
</gene>
<feature type="compositionally biased region" description="Basic residues" evidence="1">
    <location>
        <begin position="225"/>
        <end position="238"/>
    </location>
</feature>
<feature type="region of interest" description="Disordered" evidence="1">
    <location>
        <begin position="468"/>
        <end position="487"/>
    </location>
</feature>
<feature type="region of interest" description="Disordered" evidence="1">
    <location>
        <begin position="196"/>
        <end position="238"/>
    </location>
</feature>
<organism evidence="2 3">
    <name type="scientific">Mycena alexandri</name>
    <dbReference type="NCBI Taxonomy" id="1745969"/>
    <lineage>
        <taxon>Eukaryota</taxon>
        <taxon>Fungi</taxon>
        <taxon>Dikarya</taxon>
        <taxon>Basidiomycota</taxon>
        <taxon>Agaricomycotina</taxon>
        <taxon>Agaricomycetes</taxon>
        <taxon>Agaricomycetidae</taxon>
        <taxon>Agaricales</taxon>
        <taxon>Marasmiineae</taxon>
        <taxon>Mycenaceae</taxon>
        <taxon>Mycena</taxon>
    </lineage>
</organism>
<protein>
    <submittedName>
        <fullName evidence="2">Uncharacterized protein</fullName>
    </submittedName>
</protein>
<sequence length="487" mass="53660">MTRRYGILTRSFIKTLDIHHLVPRTSHTLPLVRHWRRSHLRLHRSPRESHRLNRWGILHSPPFHAYTTSAGTPPPAPTAPPSALPTSRIPAHAFRPRRCFYEDVSKRAKKKVRHAPSPSLMTSTSTSSSISSHTRRADELARPMYNDELVGYDPSGTTSQPPGRSRTAYSLLVLAPALLVLAPAFTYPYPYPYPSPPTSSPPSSAYPIPSDANAPYTTLLSPPRTRTRARRERRARHGQRLRAIQYDPAPATTTPHALDRPYPAGCANERAPPRVGRLWAWRRDTRARVRLLVDAEVVDDDDEEEAAAAAAAWGWSEEEVGAAGDNDAQRMTGAGASEEAPPKRGVVSEVMEDDDEPCILAPSKGVYARRRGGGVCGRDDGVQQRRVHSGGAAKTKGPTHLDNKLVRATYNAELVVYDASGTTPPPARSCTAYPILVLAPPDSGARIPLPIPTAILTLTHPRIPHLLRREHPMHHSPPRTCPRPRGE</sequence>
<feature type="region of interest" description="Disordered" evidence="1">
    <location>
        <begin position="66"/>
        <end position="88"/>
    </location>
</feature>
<dbReference type="Proteomes" id="UP001218188">
    <property type="component" value="Unassembled WGS sequence"/>
</dbReference>
<proteinExistence type="predicted"/>
<comment type="caution">
    <text evidence="2">The sequence shown here is derived from an EMBL/GenBank/DDBJ whole genome shotgun (WGS) entry which is preliminary data.</text>
</comment>
<accession>A0AAD6X7F7</accession>
<feature type="compositionally biased region" description="Low complexity" evidence="1">
    <location>
        <begin position="117"/>
        <end position="132"/>
    </location>
</feature>
<feature type="region of interest" description="Disordered" evidence="1">
    <location>
        <begin position="107"/>
        <end position="164"/>
    </location>
</feature>
<evidence type="ECO:0000313" key="2">
    <source>
        <dbReference type="EMBL" id="KAJ7041828.1"/>
    </source>
</evidence>
<name>A0AAD6X7F7_9AGAR</name>